<dbReference type="PANTHER" id="PTHR46230:SF7">
    <property type="entry name" value="BOLA-LIKE PROTEIN 1"/>
    <property type="match status" value="1"/>
</dbReference>
<dbReference type="Proteomes" id="UP000566663">
    <property type="component" value="Unassembled WGS sequence"/>
</dbReference>
<name>A0A7W8HVF1_9CAUL</name>
<dbReference type="InterPro" id="IPR036065">
    <property type="entry name" value="BolA-like_sf"/>
</dbReference>
<dbReference type="PANTHER" id="PTHR46230">
    <property type="match status" value="1"/>
</dbReference>
<organism evidence="3 4">
    <name type="scientific">Brevundimonas basaltis</name>
    <dbReference type="NCBI Taxonomy" id="472166"/>
    <lineage>
        <taxon>Bacteria</taxon>
        <taxon>Pseudomonadati</taxon>
        <taxon>Pseudomonadota</taxon>
        <taxon>Alphaproteobacteria</taxon>
        <taxon>Caulobacterales</taxon>
        <taxon>Caulobacteraceae</taxon>
        <taxon>Brevundimonas</taxon>
    </lineage>
</organism>
<dbReference type="InterPro" id="IPR002634">
    <property type="entry name" value="BolA"/>
</dbReference>
<comment type="similarity">
    <text evidence="1">Belongs to the BolA/IbaG family.</text>
</comment>
<accession>A0A7W8HVF1</accession>
<proteinExistence type="inferred from homology"/>
<reference evidence="3 4" key="1">
    <citation type="submission" date="2020-08" db="EMBL/GenBank/DDBJ databases">
        <title>Genomic Encyclopedia of Type Strains, Phase IV (KMG-IV): sequencing the most valuable type-strain genomes for metagenomic binning, comparative biology and taxonomic classification.</title>
        <authorList>
            <person name="Goeker M."/>
        </authorList>
    </citation>
    <scope>NUCLEOTIDE SEQUENCE [LARGE SCALE GENOMIC DNA]</scope>
    <source>
        <strain evidence="3 4">DSM 25335</strain>
    </source>
</reference>
<dbReference type="AlphaFoldDB" id="A0A7W8HVF1"/>
<dbReference type="PIRSF" id="PIRSF003113">
    <property type="entry name" value="BolA"/>
    <property type="match status" value="1"/>
</dbReference>
<evidence type="ECO:0000313" key="4">
    <source>
        <dbReference type="Proteomes" id="UP000566663"/>
    </source>
</evidence>
<dbReference type="RefSeq" id="WP_183251403.1">
    <property type="nucleotide sequence ID" value="NZ_BAAAFF010000003.1"/>
</dbReference>
<feature type="region of interest" description="Disordered" evidence="2">
    <location>
        <begin position="27"/>
        <end position="48"/>
    </location>
</feature>
<evidence type="ECO:0000313" key="3">
    <source>
        <dbReference type="EMBL" id="MBB5290646.1"/>
    </source>
</evidence>
<dbReference type="SUPFAM" id="SSF82657">
    <property type="entry name" value="BolA-like"/>
    <property type="match status" value="1"/>
</dbReference>
<sequence>MPEGPIATIIRKKLTSGLSPVRLEIEDDSGRHAGHHHEGGMDGKAGGESHFNVTVVSTAFEGQGRVQRQRAVNDLLREELAGPVHALSIRALTPDEAASVASAPARTP</sequence>
<evidence type="ECO:0000256" key="1">
    <source>
        <dbReference type="RuleBase" id="RU003860"/>
    </source>
</evidence>
<dbReference type="EMBL" id="JACHFZ010000001">
    <property type="protein sequence ID" value="MBB5290646.1"/>
    <property type="molecule type" value="Genomic_DNA"/>
</dbReference>
<keyword evidence="4" id="KW-1185">Reference proteome</keyword>
<gene>
    <name evidence="3" type="ORF">HNQ67_000142</name>
</gene>
<comment type="caution">
    <text evidence="3">The sequence shown here is derived from an EMBL/GenBank/DDBJ whole genome shotgun (WGS) entry which is preliminary data.</text>
</comment>
<dbReference type="Gene3D" id="3.30.300.90">
    <property type="entry name" value="BolA-like"/>
    <property type="match status" value="1"/>
</dbReference>
<protein>
    <submittedName>
        <fullName evidence="3">BolA protein</fullName>
    </submittedName>
</protein>
<dbReference type="Pfam" id="PF01722">
    <property type="entry name" value="BolA"/>
    <property type="match status" value="1"/>
</dbReference>
<feature type="compositionally biased region" description="Basic and acidic residues" evidence="2">
    <location>
        <begin position="28"/>
        <end position="47"/>
    </location>
</feature>
<evidence type="ECO:0000256" key="2">
    <source>
        <dbReference type="SAM" id="MobiDB-lite"/>
    </source>
</evidence>
<dbReference type="GO" id="GO:0016226">
    <property type="term" value="P:iron-sulfur cluster assembly"/>
    <property type="evidence" value="ECO:0007669"/>
    <property type="project" value="TreeGrafter"/>
</dbReference>